<proteinExistence type="predicted"/>
<gene>
    <name evidence="1" type="ORF">BLA6863_07712</name>
</gene>
<accession>A0A6P2SFM8</accession>
<dbReference type="AlphaFoldDB" id="A0A6P2SFM8"/>
<evidence type="ECO:0000313" key="1">
    <source>
        <dbReference type="EMBL" id="VWC49360.1"/>
    </source>
</evidence>
<reference evidence="1 2" key="1">
    <citation type="submission" date="2019-09" db="EMBL/GenBank/DDBJ databases">
        <authorList>
            <person name="Depoorter E."/>
        </authorList>
    </citation>
    <scope>NUCLEOTIDE SEQUENCE [LARGE SCALE GENOMIC DNA]</scope>
    <source>
        <strain evidence="1">LMG 6863</strain>
    </source>
</reference>
<sequence length="130" mass="13175">MRQVITACVASERTLHTASTAARLAGHDSKRCTFTLIRYTGTPGGYAEFATSIVPSCAARSSDSARRISSAGGDAQRSCSSTSTCAAFFCTTSWFFATCSGTPTDGTSIRNAGLAGAVRSGAAASAGLSV</sequence>
<name>A0A6P2SFM8_BURL3</name>
<dbReference type="Proteomes" id="UP000494170">
    <property type="component" value="Unassembled WGS sequence"/>
</dbReference>
<organism evidence="1 2">
    <name type="scientific">Burkholderia lata (strain ATCC 17760 / DSM 23089 / LMG 22485 / NCIMB 9086 / R18194 / 383)</name>
    <dbReference type="NCBI Taxonomy" id="482957"/>
    <lineage>
        <taxon>Bacteria</taxon>
        <taxon>Pseudomonadati</taxon>
        <taxon>Pseudomonadota</taxon>
        <taxon>Betaproteobacteria</taxon>
        <taxon>Burkholderiales</taxon>
        <taxon>Burkholderiaceae</taxon>
        <taxon>Burkholderia</taxon>
        <taxon>Burkholderia cepacia complex</taxon>
    </lineage>
</organism>
<protein>
    <submittedName>
        <fullName evidence="1">Uncharacterized protein</fullName>
    </submittedName>
</protein>
<evidence type="ECO:0000313" key="2">
    <source>
        <dbReference type="Proteomes" id="UP000494170"/>
    </source>
</evidence>
<dbReference type="EMBL" id="CABVPY010000113">
    <property type="protein sequence ID" value="VWC49360.1"/>
    <property type="molecule type" value="Genomic_DNA"/>
</dbReference>